<reference evidence="3 4" key="1">
    <citation type="journal article" date="2012" name="Science">
        <title>The Paleozoic origin of enzymatic lignin decomposition reconstructed from 31 fungal genomes.</title>
        <authorList>
            <person name="Floudas D."/>
            <person name="Binder M."/>
            <person name="Riley R."/>
            <person name="Barry K."/>
            <person name="Blanchette R.A."/>
            <person name="Henrissat B."/>
            <person name="Martinez A.T."/>
            <person name="Otillar R."/>
            <person name="Spatafora J.W."/>
            <person name="Yadav J.S."/>
            <person name="Aerts A."/>
            <person name="Benoit I."/>
            <person name="Boyd A."/>
            <person name="Carlson A."/>
            <person name="Copeland A."/>
            <person name="Coutinho P.M."/>
            <person name="de Vries R.P."/>
            <person name="Ferreira P."/>
            <person name="Findley K."/>
            <person name="Foster B."/>
            <person name="Gaskell J."/>
            <person name="Glotzer D."/>
            <person name="Gorecki P."/>
            <person name="Heitman J."/>
            <person name="Hesse C."/>
            <person name="Hori C."/>
            <person name="Igarashi K."/>
            <person name="Jurgens J.A."/>
            <person name="Kallen N."/>
            <person name="Kersten P."/>
            <person name="Kohler A."/>
            <person name="Kuees U."/>
            <person name="Kumar T.K.A."/>
            <person name="Kuo A."/>
            <person name="LaButti K."/>
            <person name="Larrondo L.F."/>
            <person name="Lindquist E."/>
            <person name="Ling A."/>
            <person name="Lombard V."/>
            <person name="Lucas S."/>
            <person name="Lundell T."/>
            <person name="Martin R."/>
            <person name="McLaughlin D.J."/>
            <person name="Morgenstern I."/>
            <person name="Morin E."/>
            <person name="Murat C."/>
            <person name="Nagy L.G."/>
            <person name="Nolan M."/>
            <person name="Ohm R.A."/>
            <person name="Patyshakuliyeva A."/>
            <person name="Rokas A."/>
            <person name="Ruiz-Duenas F.J."/>
            <person name="Sabat G."/>
            <person name="Salamov A."/>
            <person name="Samejima M."/>
            <person name="Schmutz J."/>
            <person name="Slot J.C."/>
            <person name="St John F."/>
            <person name="Stenlid J."/>
            <person name="Sun H."/>
            <person name="Sun S."/>
            <person name="Syed K."/>
            <person name="Tsang A."/>
            <person name="Wiebenga A."/>
            <person name="Young D."/>
            <person name="Pisabarro A."/>
            <person name="Eastwood D.C."/>
            <person name="Martin F."/>
            <person name="Cullen D."/>
            <person name="Grigoriev I.V."/>
            <person name="Hibbett D.S."/>
        </authorList>
    </citation>
    <scope>NUCLEOTIDE SEQUENCE [LARGE SCALE GENOMIC DNA]</scope>
    <source>
        <strain evidence="3 4">ATCC 11539</strain>
    </source>
</reference>
<dbReference type="Proteomes" id="UP000030669">
    <property type="component" value="Unassembled WGS sequence"/>
</dbReference>
<feature type="region of interest" description="Disordered" evidence="1">
    <location>
        <begin position="1"/>
        <end position="46"/>
    </location>
</feature>
<dbReference type="STRING" id="670483.S7R8C7"/>
<keyword evidence="4" id="KW-1185">Reference proteome</keyword>
<dbReference type="EMBL" id="KB469314">
    <property type="protein sequence ID" value="EPQ50575.1"/>
    <property type="molecule type" value="Genomic_DNA"/>
</dbReference>
<dbReference type="AlphaFoldDB" id="S7R8C7"/>
<feature type="region of interest" description="Disordered" evidence="1">
    <location>
        <begin position="421"/>
        <end position="456"/>
    </location>
</feature>
<organism evidence="3 4">
    <name type="scientific">Gloeophyllum trabeum (strain ATCC 11539 / FP-39264 / Madison 617)</name>
    <name type="common">Brown rot fungus</name>
    <dbReference type="NCBI Taxonomy" id="670483"/>
    <lineage>
        <taxon>Eukaryota</taxon>
        <taxon>Fungi</taxon>
        <taxon>Dikarya</taxon>
        <taxon>Basidiomycota</taxon>
        <taxon>Agaricomycotina</taxon>
        <taxon>Agaricomycetes</taxon>
        <taxon>Gloeophyllales</taxon>
        <taxon>Gloeophyllaceae</taxon>
        <taxon>Gloeophyllum</taxon>
    </lineage>
</organism>
<name>S7R8C7_GLOTA</name>
<dbReference type="HOGENOM" id="CLU_034121_0_0_1"/>
<evidence type="ECO:0000313" key="4">
    <source>
        <dbReference type="Proteomes" id="UP000030669"/>
    </source>
</evidence>
<feature type="compositionally biased region" description="Pro residues" evidence="1">
    <location>
        <begin position="179"/>
        <end position="191"/>
    </location>
</feature>
<dbReference type="GeneID" id="19304760"/>
<evidence type="ECO:0000259" key="2">
    <source>
        <dbReference type="Pfam" id="PF20415"/>
    </source>
</evidence>
<feature type="compositionally biased region" description="Low complexity" evidence="1">
    <location>
        <begin position="440"/>
        <end position="456"/>
    </location>
</feature>
<dbReference type="OMA" id="YLKWNML"/>
<proteinExistence type="predicted"/>
<feature type="compositionally biased region" description="Pro residues" evidence="1">
    <location>
        <begin position="151"/>
        <end position="163"/>
    </location>
</feature>
<gene>
    <name evidence="3" type="ORF">GLOTRDRAFT_141392</name>
</gene>
<feature type="compositionally biased region" description="Pro residues" evidence="1">
    <location>
        <begin position="8"/>
        <end position="18"/>
    </location>
</feature>
<protein>
    <recommendedName>
        <fullName evidence="2">DUF6699 domain-containing protein</fullName>
    </recommendedName>
</protein>
<feature type="region of interest" description="Disordered" evidence="1">
    <location>
        <begin position="151"/>
        <end position="206"/>
    </location>
</feature>
<dbReference type="KEGG" id="gtr:GLOTRDRAFT_141392"/>
<dbReference type="Pfam" id="PF20415">
    <property type="entry name" value="DUF6699"/>
    <property type="match status" value="1"/>
</dbReference>
<sequence length="456" mass="49157">MSLEGTPFIPPISPPQDPRTPGQVRPPVLPSPAQLSDAPLPGWANAPQSPANYPQFYPGLASPYGATPYIPAAYPPAGIPPGSYFPPPVALPQLQVNGRSPAAHPGGLPPDYYAYAAAQAQAAAAAAYGFPGHPGTGYVPFQTPLPPVGYGLPPPGPPPPGWGAPPAASPFSPGWGPLPGAPPPPAPPAQPAAPAEAPPSHVMEDRLLPKDGSTLISRFAVGRHYGPILTPFIARVVEARIELNPILLPPGDDAEDYLTWNMLFDSAYCQRRSEPTGRSWLKGRDHPATIPRLTSIRLILQGLPWVITIDATDDSTGVTCGEIIDKLSDFLHKAVSKSDHDKLTKEQQQAHLKTYYHNRSASDGVPGGRLGRPMMRLDWLGDKTMFGGIAIDDEYVKQVCGDVLPCTFVVRCEKRFMMTEEERREHDHLETLIEHERPRSAASRPRSRATSTHSRE</sequence>
<accession>S7R8C7</accession>
<dbReference type="eggNOG" id="ENOG502SN9R">
    <property type="taxonomic scope" value="Eukaryota"/>
</dbReference>
<evidence type="ECO:0000313" key="3">
    <source>
        <dbReference type="EMBL" id="EPQ50575.1"/>
    </source>
</evidence>
<evidence type="ECO:0000256" key="1">
    <source>
        <dbReference type="SAM" id="MobiDB-lite"/>
    </source>
</evidence>
<feature type="domain" description="DUF6699" evidence="2">
    <location>
        <begin position="258"/>
        <end position="389"/>
    </location>
</feature>
<dbReference type="OrthoDB" id="3352225at2759"/>
<dbReference type="RefSeq" id="XP_007870854.1">
    <property type="nucleotide sequence ID" value="XM_007872663.1"/>
</dbReference>
<feature type="compositionally biased region" description="Low complexity" evidence="1">
    <location>
        <begin position="164"/>
        <end position="175"/>
    </location>
</feature>
<feature type="compositionally biased region" description="Basic and acidic residues" evidence="1">
    <location>
        <begin position="421"/>
        <end position="439"/>
    </location>
</feature>
<dbReference type="InterPro" id="IPR046522">
    <property type="entry name" value="DUF6699"/>
</dbReference>